<reference evidence="3" key="1">
    <citation type="journal article" date="2015" name="Nature">
        <title>Complex archaea that bridge the gap between prokaryotes and eukaryotes.</title>
        <authorList>
            <person name="Spang A."/>
            <person name="Saw J.H."/>
            <person name="Jorgensen S.L."/>
            <person name="Zaremba-Niedzwiedzka K."/>
            <person name="Martijn J."/>
            <person name="Lind A.E."/>
            <person name="van Eijk R."/>
            <person name="Schleper C."/>
            <person name="Guy L."/>
            <person name="Ettema T.J."/>
        </authorList>
    </citation>
    <scope>NUCLEOTIDE SEQUENCE</scope>
</reference>
<sequence length="483" mass="52144">MSKTRQVLRVNAQHLVRDEARDGTMFLVVPVVMLQEQILFCSNCHPDGEFISATEITSSLVGWNNRPVTLSHPAAEWSPANHQRLEVGRVFNAFWDGKLKAEMWLDLKALRRTSEGKAVEAGFRDHKLQEVSTGYFVDRIARAGRFRGQTFAIVQMNIVPDHLAVLTNEVGACSIEGGCGAPRLNSNGGDPMDDETTFIERLVGGAKALLALGSAVGDGSDDGDKKSHGPGNDGDKGKEASMKRKELVALLLKTEKVSFSEKELGKMKDEQLKSLATLAGCDCGDDDAAEAKRKVEAEAKKKVEAEAKEEEASMKRKELVAWLLKAENVVFSEEELGKMKDEQLKSLVKLAGDDAGSFNPEDQKFLTALRAAGGDSVDGLVALMEAGKVEAARRQALHDDLVKQLNKDEIVAMSKAVLNGMSLEALEGLDRSLNPTNYAGRGGARIENRGGDEEHFAPDAPAILLAEPDGTKSGDGDDEGGDS</sequence>
<proteinExistence type="predicted"/>
<dbReference type="Pfam" id="PF09979">
    <property type="entry name" value="DUF2213"/>
    <property type="match status" value="1"/>
</dbReference>
<comment type="caution">
    <text evidence="3">The sequence shown here is derived from an EMBL/GenBank/DDBJ whole genome shotgun (WGS) entry which is preliminary data.</text>
</comment>
<accession>A0A0F9U8W5</accession>
<feature type="compositionally biased region" description="Basic and acidic residues" evidence="2">
    <location>
        <begin position="444"/>
        <end position="457"/>
    </location>
</feature>
<feature type="region of interest" description="Disordered" evidence="2">
    <location>
        <begin position="437"/>
        <end position="483"/>
    </location>
</feature>
<feature type="coiled-coil region" evidence="1">
    <location>
        <begin position="288"/>
        <end position="320"/>
    </location>
</feature>
<feature type="region of interest" description="Disordered" evidence="2">
    <location>
        <begin position="217"/>
        <end position="241"/>
    </location>
</feature>
<name>A0A0F9U8W5_9ZZZZ</name>
<evidence type="ECO:0000256" key="2">
    <source>
        <dbReference type="SAM" id="MobiDB-lite"/>
    </source>
</evidence>
<feature type="compositionally biased region" description="Basic and acidic residues" evidence="2">
    <location>
        <begin position="222"/>
        <end position="241"/>
    </location>
</feature>
<gene>
    <name evidence="3" type="ORF">LCGC14_0251160</name>
</gene>
<keyword evidence="1" id="KW-0175">Coiled coil</keyword>
<dbReference type="InterPro" id="IPR016913">
    <property type="entry name" value="UCP029215"/>
</dbReference>
<organism evidence="3">
    <name type="scientific">marine sediment metagenome</name>
    <dbReference type="NCBI Taxonomy" id="412755"/>
    <lineage>
        <taxon>unclassified sequences</taxon>
        <taxon>metagenomes</taxon>
        <taxon>ecological metagenomes</taxon>
    </lineage>
</organism>
<evidence type="ECO:0000256" key="1">
    <source>
        <dbReference type="SAM" id="Coils"/>
    </source>
</evidence>
<evidence type="ECO:0000313" key="3">
    <source>
        <dbReference type="EMBL" id="KKN88044.1"/>
    </source>
</evidence>
<dbReference type="EMBL" id="LAZR01000131">
    <property type="protein sequence ID" value="KKN88044.1"/>
    <property type="molecule type" value="Genomic_DNA"/>
</dbReference>
<protein>
    <submittedName>
        <fullName evidence="3">Uncharacterized protein</fullName>
    </submittedName>
</protein>
<dbReference type="AlphaFoldDB" id="A0A0F9U8W5"/>